<organism evidence="1">
    <name type="scientific">marine sediment metagenome</name>
    <dbReference type="NCBI Taxonomy" id="412755"/>
    <lineage>
        <taxon>unclassified sequences</taxon>
        <taxon>metagenomes</taxon>
        <taxon>ecological metagenomes</taxon>
    </lineage>
</organism>
<protein>
    <submittedName>
        <fullName evidence="1">Uncharacterized protein</fullName>
    </submittedName>
</protein>
<comment type="caution">
    <text evidence="1">The sequence shown here is derived from an EMBL/GenBank/DDBJ whole genome shotgun (WGS) entry which is preliminary data.</text>
</comment>
<dbReference type="EMBL" id="LAZR01035629">
    <property type="protein sequence ID" value="KKL27006.1"/>
    <property type="molecule type" value="Genomic_DNA"/>
</dbReference>
<reference evidence="1" key="1">
    <citation type="journal article" date="2015" name="Nature">
        <title>Complex archaea that bridge the gap between prokaryotes and eukaryotes.</title>
        <authorList>
            <person name="Spang A."/>
            <person name="Saw J.H."/>
            <person name="Jorgensen S.L."/>
            <person name="Zaremba-Niedzwiedzka K."/>
            <person name="Martijn J."/>
            <person name="Lind A.E."/>
            <person name="van Eijk R."/>
            <person name="Schleper C."/>
            <person name="Guy L."/>
            <person name="Ettema T.J."/>
        </authorList>
    </citation>
    <scope>NUCLEOTIDE SEQUENCE</scope>
</reference>
<sequence length="180" mass="18684">PYEELTRSGYAFHCTTTTATASVIALPTTTAGVGLFNSASDGGKSIIIDALYAVQDTGHGVLTQSNLICVTGQTRVAALATPLVIRRNNGNGATNDSIAIIKAGGAILDSVTGVAIGWMGVGQTSNKSVISLPGEVLWVDIGGRLIVPPGRQFGLNVMSSNVENTWNCGIMWHEKQLTLG</sequence>
<proteinExistence type="predicted"/>
<feature type="non-terminal residue" evidence="1">
    <location>
        <position position="1"/>
    </location>
</feature>
<accession>A0A0F9EAV3</accession>
<name>A0A0F9EAV3_9ZZZZ</name>
<gene>
    <name evidence="1" type="ORF">LCGC14_2389560</name>
</gene>
<dbReference type="AlphaFoldDB" id="A0A0F9EAV3"/>
<evidence type="ECO:0000313" key="1">
    <source>
        <dbReference type="EMBL" id="KKL27006.1"/>
    </source>
</evidence>